<dbReference type="Pfam" id="PF09084">
    <property type="entry name" value="NMT1"/>
    <property type="match status" value="1"/>
</dbReference>
<sequence length="425" mass="45361">MRIERYPVLTAADRDLVRRLGVGLGDREARVLAYLLRREAADEFGQEPATLLAVRIGTELGRSAAKAALSSLVEAGLVTETTAETDGQGRPPSAWRVDADTKTILAQVYATHARALLDRATEFTADESAPDHDADEVDGPHQTRSITVSLNWQPNGLQAPLYAAREAGAYSERNLSVTFAPRTGSGAALRDVVAGDSLLGIVGSTTLLRAVADEQPVVPLALLYQRALAVLYTTRAAFGEPFERVAQLRGRRLGMPVDSEIGLLGRFYLRQAGVADDVTVIDLQGEERTALLADTVDAVTGSLSDPARVRTGDATVDTIRLGDRFPIYGPAVVAREEALAAARSVLADFLAGTMVGVARARADPAVAASAVDGDESAARARQTFEDAIETGWTSDAVAAHGWGWHQAEDWERLRGVLAQVDLLTE</sequence>
<proteinExistence type="predicted"/>
<feature type="domain" description="SsuA/THI5-like" evidence="1">
    <location>
        <begin position="159"/>
        <end position="365"/>
    </location>
</feature>
<reference evidence="2 3" key="1">
    <citation type="journal article" date="2019" name="Int. J. Syst. Evol. Microbiol.">
        <title>The Global Catalogue of Microorganisms (GCM) 10K type strain sequencing project: providing services to taxonomists for standard genome sequencing and annotation.</title>
        <authorList>
            <consortium name="The Broad Institute Genomics Platform"/>
            <consortium name="The Broad Institute Genome Sequencing Center for Infectious Disease"/>
            <person name="Wu L."/>
            <person name="Ma J."/>
        </authorList>
    </citation>
    <scope>NUCLEOTIDE SEQUENCE [LARGE SCALE GENOMIC DNA]</scope>
    <source>
        <strain evidence="2 3">CGMCC 1.12125</strain>
    </source>
</reference>
<protein>
    <submittedName>
        <fullName evidence="2">ABC transporter substrate-binding protein</fullName>
    </submittedName>
</protein>
<gene>
    <name evidence="2" type="ORF">ACFR9U_20690</name>
</gene>
<evidence type="ECO:0000313" key="2">
    <source>
        <dbReference type="EMBL" id="MFD1589400.1"/>
    </source>
</evidence>
<evidence type="ECO:0000259" key="1">
    <source>
        <dbReference type="Pfam" id="PF09084"/>
    </source>
</evidence>
<accession>A0ABD6CGQ6</accession>
<dbReference type="SUPFAM" id="SSF53850">
    <property type="entry name" value="Periplasmic binding protein-like II"/>
    <property type="match status" value="1"/>
</dbReference>
<comment type="caution">
    <text evidence="2">The sequence shown here is derived from an EMBL/GenBank/DDBJ whole genome shotgun (WGS) entry which is preliminary data.</text>
</comment>
<dbReference type="RefSeq" id="WP_247381162.1">
    <property type="nucleotide sequence ID" value="NZ_JALLGV010000009.1"/>
</dbReference>
<dbReference type="AlphaFoldDB" id="A0ABD6CGQ6"/>
<keyword evidence="3" id="KW-1185">Reference proteome</keyword>
<dbReference type="Proteomes" id="UP001597119">
    <property type="component" value="Unassembled WGS sequence"/>
</dbReference>
<evidence type="ECO:0000313" key="3">
    <source>
        <dbReference type="Proteomes" id="UP001597119"/>
    </source>
</evidence>
<name>A0ABD6CGQ6_9EURY</name>
<dbReference type="EMBL" id="JBHUDJ010000015">
    <property type="protein sequence ID" value="MFD1589400.1"/>
    <property type="molecule type" value="Genomic_DNA"/>
</dbReference>
<dbReference type="PANTHER" id="PTHR31528">
    <property type="entry name" value="4-AMINO-5-HYDROXYMETHYL-2-METHYLPYRIMIDINE PHOSPHATE SYNTHASE THI11-RELATED"/>
    <property type="match status" value="1"/>
</dbReference>
<organism evidence="2 3">
    <name type="scientific">Halorientalis brevis</name>
    <dbReference type="NCBI Taxonomy" id="1126241"/>
    <lineage>
        <taxon>Archaea</taxon>
        <taxon>Methanobacteriati</taxon>
        <taxon>Methanobacteriota</taxon>
        <taxon>Stenosarchaea group</taxon>
        <taxon>Halobacteria</taxon>
        <taxon>Halobacteriales</taxon>
        <taxon>Haloarculaceae</taxon>
        <taxon>Halorientalis</taxon>
    </lineage>
</organism>
<dbReference type="InterPro" id="IPR015168">
    <property type="entry name" value="SsuA/THI5"/>
</dbReference>
<dbReference type="InterPro" id="IPR027939">
    <property type="entry name" value="NMT1/THI5"/>
</dbReference>
<dbReference type="PANTHER" id="PTHR31528:SF15">
    <property type="entry name" value="RIBOFLAVIN-BINDING PROTEIN RIBY"/>
    <property type="match status" value="1"/>
</dbReference>
<dbReference type="Gene3D" id="3.40.190.10">
    <property type="entry name" value="Periplasmic binding protein-like II"/>
    <property type="match status" value="2"/>
</dbReference>